<dbReference type="PANTHER" id="PTHR30009">
    <property type="entry name" value="CYTOCHROME C-TYPE SYNTHESIS PROTEIN AND PTS TRANSMEMBRANE COMPONENT"/>
    <property type="match status" value="1"/>
</dbReference>
<feature type="domain" description="PTS EIIB type-1" evidence="13">
    <location>
        <begin position="406"/>
        <end position="487"/>
    </location>
</feature>
<keyword evidence="5" id="KW-0808">Transferase</keyword>
<feature type="transmembrane region" description="Helical" evidence="12">
    <location>
        <begin position="30"/>
        <end position="49"/>
    </location>
</feature>
<dbReference type="InterPro" id="IPR018113">
    <property type="entry name" value="PTrfase_EIIB_Cys"/>
</dbReference>
<dbReference type="GO" id="GO:0005886">
    <property type="term" value="C:plasma membrane"/>
    <property type="evidence" value="ECO:0007669"/>
    <property type="project" value="UniProtKB-SubCell"/>
</dbReference>
<evidence type="ECO:0000256" key="4">
    <source>
        <dbReference type="ARBA" id="ARBA00022597"/>
    </source>
</evidence>
<keyword evidence="2" id="KW-0813">Transport</keyword>
<dbReference type="NCBIfam" id="NF008301">
    <property type="entry name" value="PRK11089.1"/>
    <property type="match status" value="1"/>
</dbReference>
<dbReference type="InterPro" id="IPR001996">
    <property type="entry name" value="PTS_IIB_1"/>
</dbReference>
<dbReference type="InterPro" id="IPR003352">
    <property type="entry name" value="PTS_EIIC"/>
</dbReference>
<evidence type="ECO:0000256" key="7">
    <source>
        <dbReference type="ARBA" id="ARBA00022692"/>
    </source>
</evidence>
<dbReference type="GO" id="GO:0009401">
    <property type="term" value="P:phosphoenolpyruvate-dependent sugar phosphotransferase system"/>
    <property type="evidence" value="ECO:0007669"/>
    <property type="project" value="UniProtKB-KW"/>
</dbReference>
<dbReference type="GO" id="GO:1904659">
    <property type="term" value="P:D-glucose transmembrane transport"/>
    <property type="evidence" value="ECO:0007669"/>
    <property type="project" value="TreeGrafter"/>
</dbReference>
<evidence type="ECO:0000313" key="15">
    <source>
        <dbReference type="EMBL" id="OEG71977.1"/>
    </source>
</evidence>
<evidence type="ECO:0000256" key="2">
    <source>
        <dbReference type="ARBA" id="ARBA00022448"/>
    </source>
</evidence>
<comment type="caution">
    <text evidence="15">The sequence shown here is derived from an EMBL/GenBank/DDBJ whole genome shotgun (WGS) entry which is preliminary data.</text>
</comment>
<dbReference type="PROSITE" id="PS01035">
    <property type="entry name" value="PTS_EIIB_TYPE_1_CYS"/>
    <property type="match status" value="1"/>
</dbReference>
<dbReference type="InterPro" id="IPR050429">
    <property type="entry name" value="PTS_Glucose_EIICBA"/>
</dbReference>
<dbReference type="InterPro" id="IPR036878">
    <property type="entry name" value="Glu_permease_IIB"/>
</dbReference>
<feature type="active site" description="Phosphocysteine intermediate; for EIIB activity" evidence="11">
    <location>
        <position position="428"/>
    </location>
</feature>
<organism evidence="15 16">
    <name type="scientific">Shewanella colwelliana</name>
    <name type="common">Alteromonas colwelliana</name>
    <dbReference type="NCBI Taxonomy" id="23"/>
    <lineage>
        <taxon>Bacteria</taxon>
        <taxon>Pseudomonadati</taxon>
        <taxon>Pseudomonadota</taxon>
        <taxon>Gammaproteobacteria</taxon>
        <taxon>Alteromonadales</taxon>
        <taxon>Shewanellaceae</taxon>
        <taxon>Shewanella</taxon>
    </lineage>
</organism>
<evidence type="ECO:0000313" key="16">
    <source>
        <dbReference type="Proteomes" id="UP000095230"/>
    </source>
</evidence>
<dbReference type="GO" id="GO:0016301">
    <property type="term" value="F:kinase activity"/>
    <property type="evidence" value="ECO:0007669"/>
    <property type="project" value="UniProtKB-KW"/>
</dbReference>
<feature type="transmembrane region" description="Helical" evidence="12">
    <location>
        <begin position="261"/>
        <end position="278"/>
    </location>
</feature>
<feature type="transmembrane region" description="Helical" evidence="12">
    <location>
        <begin position="285"/>
        <end position="303"/>
    </location>
</feature>
<dbReference type="InterPro" id="IPR013013">
    <property type="entry name" value="PTS_EIIC_1"/>
</dbReference>
<feature type="transmembrane region" description="Helical" evidence="12">
    <location>
        <begin position="309"/>
        <end position="331"/>
    </location>
</feature>
<dbReference type="RefSeq" id="WP_069672283.1">
    <property type="nucleotide sequence ID" value="NZ_MCBT01000049.1"/>
</dbReference>
<dbReference type="Gene3D" id="3.30.1360.60">
    <property type="entry name" value="Glucose permease domain IIB"/>
    <property type="match status" value="2"/>
</dbReference>
<dbReference type="PROSITE" id="PS51103">
    <property type="entry name" value="PTS_EIIC_TYPE_1"/>
    <property type="match status" value="1"/>
</dbReference>
<dbReference type="GO" id="GO:0008982">
    <property type="term" value="F:protein-N(PI)-phosphohistidine-sugar phosphotransferase activity"/>
    <property type="evidence" value="ECO:0007669"/>
    <property type="project" value="InterPro"/>
</dbReference>
<reference evidence="15 16" key="1">
    <citation type="submission" date="2016-07" db="EMBL/GenBank/DDBJ databases">
        <title>Whole-genome of two Shewanella species isolated from a digestive organ of sea cucumber Apostichopus japonicus Selenka 1867.</title>
        <authorList>
            <person name="Hong H.-H."/>
            <person name="Choi H."/>
            <person name="Cheon S."/>
            <person name="Oh J.-S."/>
            <person name="Lee H.-G."/>
            <person name="Park C."/>
        </authorList>
    </citation>
    <scope>NUCLEOTIDE SEQUENCE [LARGE SCALE GENOMIC DNA]</scope>
    <source>
        <strain evidence="15 16">CSB03KR</strain>
    </source>
</reference>
<keyword evidence="3" id="KW-1003">Cell membrane</keyword>
<dbReference type="PROSITE" id="PS51098">
    <property type="entry name" value="PTS_EIIB_TYPE_1"/>
    <property type="match status" value="1"/>
</dbReference>
<dbReference type="EMBL" id="MCBT01000049">
    <property type="protein sequence ID" value="OEG71977.1"/>
    <property type="molecule type" value="Genomic_DNA"/>
</dbReference>
<evidence type="ECO:0000256" key="5">
    <source>
        <dbReference type="ARBA" id="ARBA00022679"/>
    </source>
</evidence>
<dbReference type="STRING" id="23.BEL05_18610"/>
<evidence type="ECO:0000259" key="14">
    <source>
        <dbReference type="PROSITE" id="PS51103"/>
    </source>
</evidence>
<keyword evidence="4 15" id="KW-0762">Sugar transport</keyword>
<keyword evidence="9 12" id="KW-1133">Transmembrane helix</keyword>
<gene>
    <name evidence="15" type="ORF">BEL05_18610</name>
</gene>
<comment type="subcellular location">
    <subcellularLocation>
        <location evidence="1">Cell membrane</location>
        <topology evidence="1">Multi-pass membrane protein</topology>
    </subcellularLocation>
</comment>
<dbReference type="AlphaFoldDB" id="A0A1E5INC7"/>
<evidence type="ECO:0000256" key="11">
    <source>
        <dbReference type="PROSITE-ProRule" id="PRU00421"/>
    </source>
</evidence>
<dbReference type="CDD" id="cd00212">
    <property type="entry name" value="PTS_IIB_glc"/>
    <property type="match status" value="1"/>
</dbReference>
<proteinExistence type="predicted"/>
<dbReference type="Pfam" id="PF00367">
    <property type="entry name" value="PTS_EIIB"/>
    <property type="match status" value="1"/>
</dbReference>
<keyword evidence="8" id="KW-0418">Kinase</keyword>
<dbReference type="GO" id="GO:0090564">
    <property type="term" value="F:protein-phosphocysteine-glucose phosphotransferase system transporter activity"/>
    <property type="evidence" value="ECO:0007669"/>
    <property type="project" value="TreeGrafter"/>
</dbReference>
<feature type="domain" description="PTS EIIC type-1" evidence="14">
    <location>
        <begin position="17"/>
        <end position="395"/>
    </location>
</feature>
<feature type="transmembrane region" description="Helical" evidence="12">
    <location>
        <begin position="69"/>
        <end position="86"/>
    </location>
</feature>
<keyword evidence="10 12" id="KW-0472">Membrane</keyword>
<evidence type="ECO:0000256" key="6">
    <source>
        <dbReference type="ARBA" id="ARBA00022683"/>
    </source>
</evidence>
<evidence type="ECO:0000256" key="10">
    <source>
        <dbReference type="ARBA" id="ARBA00023136"/>
    </source>
</evidence>
<evidence type="ECO:0000256" key="9">
    <source>
        <dbReference type="ARBA" id="ARBA00022989"/>
    </source>
</evidence>
<sequence>MTTTTISAAKPKKAVMAGAFSVLQKIGKSVMLPVSVLPVAGILLGVGSAGFSVVPDIVNTLMVQAGEAIFGNMGLLFAIGIALGFAKNDGVAAMAALVGYAIMTKTIGVMSPGTDVGVLGGMIAGAIAAYSFNRFFKIQLPAYLGFFSGKRSVPIITGFGAIFTGVILSFIWPPIGHLIETFSHWAANQNPTLAFGIYGVVERSLIPAGLHHVWNVPFFFEAGSCVDSTGKAANGVLTCYLQADEASRAAGNGFGQLAGGYLFKMFGLPAAAMAIWHTARPENRVMVGGIMISAALTSFLTGITEPIEFAFMFVAPLLYVVHAFMAGLAYVLTNMLGVVHGTSFSHGLIDFLVLSGKSENIGLLVMLGLAYGVLYYVVFRFLITKFDLKTPGRTDSEAELVGGEGTERARNFIEAFGGPQNLVNVDSCITRLRMDVVDANQVDHARLKQLGASGVLVSGHAVQAIVGTIAEVTRTEIDEMLASGGFVAQEAVTEQPVVAATTTAVDAVQATQLKALLTGLISCRTIADNRLRVEVSDSSLLDAKALQALGVQEVLVLNDKLVHLLFVGNTQRLAQALNDTPSE</sequence>
<feature type="transmembrane region" description="Helical" evidence="12">
    <location>
        <begin position="116"/>
        <end position="132"/>
    </location>
</feature>
<name>A0A1E5INC7_SHECO</name>
<accession>A0A1E5INC7</accession>
<feature type="transmembrane region" description="Helical" evidence="12">
    <location>
        <begin position="153"/>
        <end position="172"/>
    </location>
</feature>
<dbReference type="Pfam" id="PF02378">
    <property type="entry name" value="PTS_EIIC"/>
    <property type="match status" value="1"/>
</dbReference>
<dbReference type="SUPFAM" id="SSF55604">
    <property type="entry name" value="Glucose permease domain IIB"/>
    <property type="match status" value="1"/>
</dbReference>
<evidence type="ECO:0000256" key="8">
    <source>
        <dbReference type="ARBA" id="ARBA00022777"/>
    </source>
</evidence>
<feature type="transmembrane region" description="Helical" evidence="12">
    <location>
        <begin position="361"/>
        <end position="383"/>
    </location>
</feature>
<dbReference type="NCBIfam" id="TIGR00826">
    <property type="entry name" value="EIIB_glc"/>
    <property type="match status" value="1"/>
</dbReference>
<evidence type="ECO:0000256" key="1">
    <source>
        <dbReference type="ARBA" id="ARBA00004651"/>
    </source>
</evidence>
<evidence type="ECO:0000259" key="13">
    <source>
        <dbReference type="PROSITE" id="PS51098"/>
    </source>
</evidence>
<dbReference type="Proteomes" id="UP000095230">
    <property type="component" value="Unassembled WGS sequence"/>
</dbReference>
<evidence type="ECO:0000256" key="3">
    <source>
        <dbReference type="ARBA" id="ARBA00022475"/>
    </source>
</evidence>
<evidence type="ECO:0000256" key="12">
    <source>
        <dbReference type="SAM" id="Phobius"/>
    </source>
</evidence>
<protein>
    <submittedName>
        <fullName evidence="15">PTS glucose transporter subunit IIBC</fullName>
    </submittedName>
</protein>
<keyword evidence="6" id="KW-0598">Phosphotransferase system</keyword>
<keyword evidence="7 12" id="KW-0812">Transmembrane</keyword>
<dbReference type="PANTHER" id="PTHR30009:SF20">
    <property type="entry name" value="PTS SYSTEM GLUCOSE-SPECIFIC EIICB COMPONENT-RELATED"/>
    <property type="match status" value="1"/>
</dbReference>